<gene>
    <name evidence="1" type="ORF">TRAPUB_602</name>
</gene>
<evidence type="ECO:0000313" key="1">
    <source>
        <dbReference type="EMBL" id="OJT08419.1"/>
    </source>
</evidence>
<name>A0A1M2VLD7_TRAPU</name>
<keyword evidence="2" id="KW-1185">Reference proteome</keyword>
<reference evidence="1 2" key="1">
    <citation type="submission" date="2016-10" db="EMBL/GenBank/DDBJ databases">
        <title>Genome sequence of the basidiomycete white-rot fungus Trametes pubescens.</title>
        <authorList>
            <person name="Makela M.R."/>
            <person name="Granchi Z."/>
            <person name="Peng M."/>
            <person name="De Vries R.P."/>
            <person name="Grigoriev I."/>
            <person name="Riley R."/>
            <person name="Hilden K."/>
        </authorList>
    </citation>
    <scope>NUCLEOTIDE SEQUENCE [LARGE SCALE GENOMIC DNA]</scope>
    <source>
        <strain evidence="1 2">FBCC735</strain>
    </source>
</reference>
<protein>
    <submittedName>
        <fullName evidence="1">Uncharacterized protein</fullName>
    </submittedName>
</protein>
<evidence type="ECO:0000313" key="2">
    <source>
        <dbReference type="Proteomes" id="UP000184267"/>
    </source>
</evidence>
<organism evidence="1 2">
    <name type="scientific">Trametes pubescens</name>
    <name type="common">White-rot fungus</name>
    <dbReference type="NCBI Taxonomy" id="154538"/>
    <lineage>
        <taxon>Eukaryota</taxon>
        <taxon>Fungi</taxon>
        <taxon>Dikarya</taxon>
        <taxon>Basidiomycota</taxon>
        <taxon>Agaricomycotina</taxon>
        <taxon>Agaricomycetes</taxon>
        <taxon>Polyporales</taxon>
        <taxon>Polyporaceae</taxon>
        <taxon>Trametes</taxon>
    </lineage>
</organism>
<dbReference type="Proteomes" id="UP000184267">
    <property type="component" value="Unassembled WGS sequence"/>
</dbReference>
<proteinExistence type="predicted"/>
<dbReference type="AlphaFoldDB" id="A0A1M2VLD7"/>
<dbReference type="EMBL" id="MNAD01001042">
    <property type="protein sequence ID" value="OJT08419.1"/>
    <property type="molecule type" value="Genomic_DNA"/>
</dbReference>
<comment type="caution">
    <text evidence="1">The sequence shown here is derived from an EMBL/GenBank/DDBJ whole genome shotgun (WGS) entry which is preliminary data.</text>
</comment>
<sequence length="51" mass="5509">MIRQAAVSSKAPLKPVSRNLSTSTVLRHAEVLPDLASSASGLRNRIKVPWV</sequence>
<accession>A0A1M2VLD7</accession>